<accession>A0A5C7J3W1</accession>
<dbReference type="EMBL" id="SSDS01000080">
    <property type="protein sequence ID" value="TXG76221.1"/>
    <property type="molecule type" value="Genomic_DNA"/>
</dbReference>
<sequence>MSDVAQKAPSSPRTLKPMEFVVFGRVERVRRNDNKYYTTVICPAKDAYSKPKVVEIRSKDRIGSPEDEVRVLCEIDGFQTRQMCVDKETGERKEWWKQIVIMEVIE</sequence>
<evidence type="ECO:0000313" key="1">
    <source>
        <dbReference type="EMBL" id="TXG76221.1"/>
    </source>
</evidence>
<comment type="caution">
    <text evidence="1">The sequence shown here is derived from an EMBL/GenBank/DDBJ whole genome shotgun (WGS) entry which is preliminary data.</text>
</comment>
<reference evidence="1 2" key="1">
    <citation type="submission" date="2018-09" db="EMBL/GenBank/DDBJ databases">
        <title>Metagenome Assembled Genomes from an Advanced Water Purification Facility.</title>
        <authorList>
            <person name="Stamps B.W."/>
            <person name="Spear J.R."/>
        </authorList>
    </citation>
    <scope>NUCLEOTIDE SEQUENCE [LARGE SCALE GENOMIC DNA]</scope>
    <source>
        <strain evidence="1">Bin_63_2</strain>
    </source>
</reference>
<dbReference type="Proteomes" id="UP000321026">
    <property type="component" value="Unassembled WGS sequence"/>
</dbReference>
<protein>
    <submittedName>
        <fullName evidence="1">Single-stranded DNA-binding protein</fullName>
    </submittedName>
</protein>
<dbReference type="AlphaFoldDB" id="A0A5C7J3W1"/>
<keyword evidence="1" id="KW-0238">DNA-binding</keyword>
<organism evidence="1 2">
    <name type="scientific">Candidatus Dojkabacteria bacterium</name>
    <dbReference type="NCBI Taxonomy" id="2099670"/>
    <lineage>
        <taxon>Bacteria</taxon>
        <taxon>Candidatus Dojkabacteria</taxon>
    </lineage>
</organism>
<gene>
    <name evidence="1" type="ORF">E6Q11_05070</name>
</gene>
<evidence type="ECO:0000313" key="2">
    <source>
        <dbReference type="Proteomes" id="UP000321026"/>
    </source>
</evidence>
<dbReference type="GO" id="GO:0003677">
    <property type="term" value="F:DNA binding"/>
    <property type="evidence" value="ECO:0007669"/>
    <property type="project" value="UniProtKB-KW"/>
</dbReference>
<proteinExistence type="predicted"/>
<name>A0A5C7J3W1_9BACT</name>